<keyword evidence="1" id="KW-0812">Transmembrane</keyword>
<reference evidence="2" key="1">
    <citation type="submission" date="2022-09" db="EMBL/GenBank/DDBJ databases">
        <title>Enrichment on poylsaccharides allowed isolation of novel metabolic and taxonomic groups of Haloarchaea.</title>
        <authorList>
            <person name="Sorokin D.Y."/>
            <person name="Elcheninov A.G."/>
            <person name="Khizhniak T.V."/>
            <person name="Kolganova T.V."/>
            <person name="Kublanov I.V."/>
        </authorList>
    </citation>
    <scope>NUCLEOTIDE SEQUENCE</scope>
    <source>
        <strain evidence="2">AArc-xg1-1</strain>
    </source>
</reference>
<organism evidence="2 3">
    <name type="scientific">Natronoglomus mannanivorans</name>
    <dbReference type="NCBI Taxonomy" id="2979990"/>
    <lineage>
        <taxon>Archaea</taxon>
        <taxon>Methanobacteriati</taxon>
        <taxon>Methanobacteriota</taxon>
        <taxon>Stenosarchaea group</taxon>
        <taxon>Halobacteria</taxon>
        <taxon>Halobacteriales</taxon>
        <taxon>Natrialbaceae</taxon>
        <taxon>Natronoglomus</taxon>
    </lineage>
</organism>
<gene>
    <name evidence="2" type="ORF">OB960_03370</name>
</gene>
<keyword evidence="1" id="KW-0472">Membrane</keyword>
<dbReference type="RefSeq" id="WP_338002267.1">
    <property type="nucleotide sequence ID" value="NZ_JAOPKA010000001.1"/>
</dbReference>
<accession>A0AAP3E0I8</accession>
<evidence type="ECO:0000256" key="1">
    <source>
        <dbReference type="SAM" id="Phobius"/>
    </source>
</evidence>
<comment type="caution">
    <text evidence="2">The sequence shown here is derived from an EMBL/GenBank/DDBJ whole genome shotgun (WGS) entry which is preliminary data.</text>
</comment>
<name>A0AAP3E0I8_9EURY</name>
<dbReference type="Proteomes" id="UP001321018">
    <property type="component" value="Unassembled WGS sequence"/>
</dbReference>
<keyword evidence="1" id="KW-1133">Transmembrane helix</keyword>
<feature type="transmembrane region" description="Helical" evidence="1">
    <location>
        <begin position="12"/>
        <end position="30"/>
    </location>
</feature>
<dbReference type="EMBL" id="JAOPKA010000001">
    <property type="protein sequence ID" value="MCU4740436.1"/>
    <property type="molecule type" value="Genomic_DNA"/>
</dbReference>
<protein>
    <submittedName>
        <fullName evidence="2">Uncharacterized protein</fullName>
    </submittedName>
</protein>
<dbReference type="Pfam" id="PF23954">
    <property type="entry name" value="DUF7283"/>
    <property type="match status" value="1"/>
</dbReference>
<sequence length="315" mass="34298">MDFEAPVDAWYVYVATAIISVALAGLALGVSTGPPPDAPQASNTIEGATGSEYTASAFYDHDADVVTIDRRTITMENEHGTTHSSLSYGVVVPVNGHERLENLVYGSSFDDEYGDELADPNTHAFETFTEEVEDAFDDNTGEPLAADGELRARQIVVDAGIDELEPLTEEAEVEVTETASLPGEPRIRGENVREVELRYEGLEDRAVEFSVEGEYAGWGSYDEDDGETFEDGSGAIQLEINSGTANQPAAEPVEFDVKFAEDGELTAKTWASDDLEIGDVQTWDNEIEREVEFDHDHPILGLNDGGNYYVTLVIV</sequence>
<proteinExistence type="predicted"/>
<evidence type="ECO:0000313" key="3">
    <source>
        <dbReference type="Proteomes" id="UP001321018"/>
    </source>
</evidence>
<dbReference type="AlphaFoldDB" id="A0AAP3E0I8"/>
<evidence type="ECO:0000313" key="2">
    <source>
        <dbReference type="EMBL" id="MCU4740436.1"/>
    </source>
</evidence>
<dbReference type="InterPro" id="IPR055707">
    <property type="entry name" value="DUF7283"/>
</dbReference>